<dbReference type="HOGENOM" id="CLU_1013513_0_0_1"/>
<dbReference type="Proteomes" id="UP000013827">
    <property type="component" value="Unassembled WGS sequence"/>
</dbReference>
<dbReference type="STRING" id="2903.R1D4E4"/>
<dbReference type="Pfam" id="PF00560">
    <property type="entry name" value="LRR_1"/>
    <property type="match status" value="2"/>
</dbReference>
<keyword evidence="4" id="KW-1185">Reference proteome</keyword>
<sequence>MALANSLALALLAAVCSSSAPRLVPLALLLLAGRCEAAGTVCDNSVPCSSGCPTFVYGTSLCDGTFTGTEVYLYNRGLSGTIPPQLGDISQLKYLYLYSNSISGTIPPQTSKLSQLEYLGLFDNDISGTVPSQLNNLPLTSCGLGGTNHFACPLPALPAVCTSAFLPECNYPPPSPPSWKHAAANRARHDNYAFFTFVRDPVERFASAVYEINFMLDDVRVLNQLKFVGRVENLSEDLRAILQSHSLNVNEAQLAQTHLRRSGDAAVPKSSRWPD</sequence>
<accession>A0A0D3K2B2</accession>
<name>A0A0D3K2B2_EMIH1</name>
<dbReference type="PANTHER" id="PTHR47988">
    <property type="entry name" value="SOMATIC EMBRYOGENESIS RECEPTOR KINASE 1"/>
    <property type="match status" value="1"/>
</dbReference>
<dbReference type="KEGG" id="ehx:EMIHUDRAFT_233264"/>
<evidence type="ECO:0000313" key="3">
    <source>
        <dbReference type="EnsemblProtists" id="EOD29897"/>
    </source>
</evidence>
<evidence type="ECO:0000256" key="2">
    <source>
        <dbReference type="SAM" id="SignalP"/>
    </source>
</evidence>
<dbReference type="Gene3D" id="3.80.10.10">
    <property type="entry name" value="Ribonuclease Inhibitor"/>
    <property type="match status" value="1"/>
</dbReference>
<dbReference type="AlphaFoldDB" id="A0A0D3K2B2"/>
<evidence type="ECO:0000313" key="4">
    <source>
        <dbReference type="Proteomes" id="UP000013827"/>
    </source>
</evidence>
<dbReference type="InterPro" id="IPR032675">
    <property type="entry name" value="LRR_dom_sf"/>
</dbReference>
<dbReference type="SUPFAM" id="SSF52058">
    <property type="entry name" value="L domain-like"/>
    <property type="match status" value="1"/>
</dbReference>
<feature type="chain" id="PRO_5044291648" evidence="2">
    <location>
        <begin position="38"/>
        <end position="275"/>
    </location>
</feature>
<proteinExistence type="predicted"/>
<organism evidence="3 4">
    <name type="scientific">Emiliania huxleyi (strain CCMP1516)</name>
    <dbReference type="NCBI Taxonomy" id="280463"/>
    <lineage>
        <taxon>Eukaryota</taxon>
        <taxon>Haptista</taxon>
        <taxon>Haptophyta</taxon>
        <taxon>Prymnesiophyceae</taxon>
        <taxon>Isochrysidales</taxon>
        <taxon>Noelaerhabdaceae</taxon>
        <taxon>Emiliania</taxon>
    </lineage>
</organism>
<dbReference type="InterPro" id="IPR001611">
    <property type="entry name" value="Leu-rich_rpt"/>
</dbReference>
<feature type="signal peptide" evidence="2">
    <location>
        <begin position="1"/>
        <end position="37"/>
    </location>
</feature>
<keyword evidence="1 2" id="KW-0732">Signal</keyword>
<reference evidence="4" key="1">
    <citation type="journal article" date="2013" name="Nature">
        <title>Pan genome of the phytoplankton Emiliania underpins its global distribution.</title>
        <authorList>
            <person name="Read B.A."/>
            <person name="Kegel J."/>
            <person name="Klute M.J."/>
            <person name="Kuo A."/>
            <person name="Lefebvre S.C."/>
            <person name="Maumus F."/>
            <person name="Mayer C."/>
            <person name="Miller J."/>
            <person name="Monier A."/>
            <person name="Salamov A."/>
            <person name="Young J."/>
            <person name="Aguilar M."/>
            <person name="Claverie J.M."/>
            <person name="Frickenhaus S."/>
            <person name="Gonzalez K."/>
            <person name="Herman E.K."/>
            <person name="Lin Y.C."/>
            <person name="Napier J."/>
            <person name="Ogata H."/>
            <person name="Sarno A.F."/>
            <person name="Shmutz J."/>
            <person name="Schroeder D."/>
            <person name="de Vargas C."/>
            <person name="Verret F."/>
            <person name="von Dassow P."/>
            <person name="Valentin K."/>
            <person name="Van de Peer Y."/>
            <person name="Wheeler G."/>
            <person name="Dacks J.B."/>
            <person name="Delwiche C.F."/>
            <person name="Dyhrman S.T."/>
            <person name="Glockner G."/>
            <person name="John U."/>
            <person name="Richards T."/>
            <person name="Worden A.Z."/>
            <person name="Zhang X."/>
            <person name="Grigoriev I.V."/>
            <person name="Allen A.E."/>
            <person name="Bidle K."/>
            <person name="Borodovsky M."/>
            <person name="Bowler C."/>
            <person name="Brownlee C."/>
            <person name="Cock J.M."/>
            <person name="Elias M."/>
            <person name="Gladyshev V.N."/>
            <person name="Groth M."/>
            <person name="Guda C."/>
            <person name="Hadaegh A."/>
            <person name="Iglesias-Rodriguez M.D."/>
            <person name="Jenkins J."/>
            <person name="Jones B.M."/>
            <person name="Lawson T."/>
            <person name="Leese F."/>
            <person name="Lindquist E."/>
            <person name="Lobanov A."/>
            <person name="Lomsadze A."/>
            <person name="Malik S.B."/>
            <person name="Marsh M.E."/>
            <person name="Mackinder L."/>
            <person name="Mock T."/>
            <person name="Mueller-Roeber B."/>
            <person name="Pagarete A."/>
            <person name="Parker M."/>
            <person name="Probert I."/>
            <person name="Quesneville H."/>
            <person name="Raines C."/>
            <person name="Rensing S.A."/>
            <person name="Riano-Pachon D.M."/>
            <person name="Richier S."/>
            <person name="Rokitta S."/>
            <person name="Shiraiwa Y."/>
            <person name="Soanes D.M."/>
            <person name="van der Giezen M."/>
            <person name="Wahlund T.M."/>
            <person name="Williams B."/>
            <person name="Wilson W."/>
            <person name="Wolfe G."/>
            <person name="Wurch L.L."/>
        </authorList>
    </citation>
    <scope>NUCLEOTIDE SEQUENCE</scope>
</reference>
<dbReference type="PaxDb" id="2903-EOD29897"/>
<dbReference type="RefSeq" id="XP_005782326.1">
    <property type="nucleotide sequence ID" value="XM_005782269.1"/>
</dbReference>
<reference evidence="3" key="2">
    <citation type="submission" date="2024-10" db="UniProtKB">
        <authorList>
            <consortium name="EnsemblProtists"/>
        </authorList>
    </citation>
    <scope>IDENTIFICATION</scope>
</reference>
<evidence type="ECO:0000256" key="1">
    <source>
        <dbReference type="ARBA" id="ARBA00022729"/>
    </source>
</evidence>
<protein>
    <submittedName>
        <fullName evidence="3">Uncharacterized protein</fullName>
    </submittedName>
</protein>
<dbReference type="GeneID" id="17275170"/>
<dbReference type="EnsemblProtists" id="EOD29897">
    <property type="protein sequence ID" value="EOD29897"/>
    <property type="gene ID" value="EMIHUDRAFT_233264"/>
</dbReference>